<evidence type="ECO:0000313" key="3">
    <source>
        <dbReference type="RefSeq" id="XP_029305793.1"/>
    </source>
</evidence>
<dbReference type="OrthoDB" id="20669at2759"/>
<feature type="repeat" description="WD" evidence="1">
    <location>
        <begin position="750"/>
        <end position="791"/>
    </location>
</feature>
<sequence length="805" mass="89101">MVIEKLSFTCDRLLSHRQLACCHSYCGIPLNGKNILIYSNMDIEQKPLLLTGHHGEIRAMTFGKRSGSVLLCSASADYIIVWDIKLCQRRTQECKVAAGTVIGTLLGEVVHLSFCFSDERVAACSGATVYILSSKRHEVISTLTNHLGPLTSAEFCPWNKDILVTTSEDRTFKVWDLKTVAVFYQSFVLSASPLLSVFFLEENRHLITGSTDGQLWCFSLHDDHKCHLVTKMDLQKMEKRHQVHQGTVNDQAGVEAVDKVETSKPVLRMASCSLFIGTSNEDKKDHSWLCIGSSDGLYVVDLATSELLTALYFRDYPNLSITMAGSWSISPGWDDSIVFLVSSLFTPCVALLELRLCDLRSTLACGEGFSVFPSCTLLLESPLNAELKKKEPEHPKRKGGIKEQPLIFHSKVKSSGYSSAPRSIMFSPKTNIQKNPSSKKANKNTGLLLRDYPADSSAPAIPYIHLNLVNKPVHCLQYSGDGKHILCGLGDSSVLLYKSSLTGNPTVYTGHDKPVGSVSWSLNRQWWLSASEDQSLRIWTHGNPEPAIIMGNSMFSKPIRSAQFYYLDKFLLLASGPSVYLYLYNVDITRDNIKRYQQRSVVKLASCITTTSATDITALSAINDFFSYMVLVCGSDRSIQVFDMNKGVVVSALPDAHSRAVHCITQNKGSMFSTQAADSYNLFLTSAVTDGVKIWDLRTLRCVRRYDNHLNRCHPCSSSVSPCGRFIASGSEDNCAYVYDIRSSSYLHKLQRHSDTVLSVTFNPATPELLTGTLDGKLRLFQSSSGARLSHDTSAAVHSVPNMTA</sequence>
<dbReference type="SMART" id="SM00320">
    <property type="entry name" value="WD40"/>
    <property type="match status" value="10"/>
</dbReference>
<organism evidence="2 3">
    <name type="scientific">Cottoperca gobio</name>
    <name type="common">Frogmouth</name>
    <name type="synonym">Aphritis gobio</name>
    <dbReference type="NCBI Taxonomy" id="56716"/>
    <lineage>
        <taxon>Eukaryota</taxon>
        <taxon>Metazoa</taxon>
        <taxon>Chordata</taxon>
        <taxon>Craniata</taxon>
        <taxon>Vertebrata</taxon>
        <taxon>Euteleostomi</taxon>
        <taxon>Actinopterygii</taxon>
        <taxon>Neopterygii</taxon>
        <taxon>Teleostei</taxon>
        <taxon>Neoteleostei</taxon>
        <taxon>Acanthomorphata</taxon>
        <taxon>Eupercaria</taxon>
        <taxon>Perciformes</taxon>
        <taxon>Notothenioidei</taxon>
        <taxon>Bovichtidae</taxon>
        <taxon>Cottoperca</taxon>
    </lineage>
</organism>
<gene>
    <name evidence="3" type="primary">wdr27</name>
</gene>
<keyword evidence="2" id="KW-1185">Reference proteome</keyword>
<name>A0A6J2R4W4_COTGO</name>
<dbReference type="CTD" id="253769"/>
<dbReference type="Gene3D" id="2.130.10.10">
    <property type="entry name" value="YVTN repeat-like/Quinoprotein amine dehydrogenase"/>
    <property type="match status" value="3"/>
</dbReference>
<protein>
    <submittedName>
        <fullName evidence="3">WD repeat-containing protein 27 isoform X1</fullName>
    </submittedName>
</protein>
<dbReference type="InterPro" id="IPR001680">
    <property type="entry name" value="WD40_rpt"/>
</dbReference>
<dbReference type="InterPro" id="IPR011047">
    <property type="entry name" value="Quinoprotein_ADH-like_sf"/>
</dbReference>
<dbReference type="AlphaFoldDB" id="A0A6J2R4W4"/>
<proteinExistence type="predicted"/>
<dbReference type="PANTHER" id="PTHR44525:SF1">
    <property type="entry name" value="WD REPEAT-CONTAINING PROTEIN 27"/>
    <property type="match status" value="1"/>
</dbReference>
<dbReference type="Pfam" id="PF00400">
    <property type="entry name" value="WD40"/>
    <property type="match status" value="5"/>
</dbReference>
<keyword evidence="1" id="KW-0853">WD repeat</keyword>
<dbReference type="Proteomes" id="UP000504630">
    <property type="component" value="Chromosome 15"/>
</dbReference>
<dbReference type="RefSeq" id="XP_029305793.1">
    <property type="nucleotide sequence ID" value="XM_029449933.1"/>
</dbReference>
<feature type="repeat" description="WD" evidence="1">
    <location>
        <begin position="508"/>
        <end position="539"/>
    </location>
</feature>
<feature type="repeat" description="WD" evidence="1">
    <location>
        <begin position="143"/>
        <end position="185"/>
    </location>
</feature>
<dbReference type="PROSITE" id="PS50294">
    <property type="entry name" value="WD_REPEATS_REGION"/>
    <property type="match status" value="3"/>
</dbReference>
<dbReference type="InParanoid" id="A0A6J2R4W4"/>
<dbReference type="InterPro" id="IPR015943">
    <property type="entry name" value="WD40/YVTN_repeat-like_dom_sf"/>
</dbReference>
<dbReference type="SUPFAM" id="SSF50998">
    <property type="entry name" value="Quinoprotein alcohol dehydrogenase-like"/>
    <property type="match status" value="1"/>
</dbReference>
<dbReference type="PROSITE" id="PS50082">
    <property type="entry name" value="WD_REPEATS_2"/>
    <property type="match status" value="3"/>
</dbReference>
<dbReference type="InterPro" id="IPR042411">
    <property type="entry name" value="WDR27"/>
</dbReference>
<dbReference type="PANTHER" id="PTHR44525">
    <property type="entry name" value="WD REPEAT-CONTAINING PROTEIN 27"/>
    <property type="match status" value="1"/>
</dbReference>
<dbReference type="KEGG" id="cgob:115020067"/>
<reference evidence="3" key="1">
    <citation type="submission" date="2025-08" db="UniProtKB">
        <authorList>
            <consortium name="RefSeq"/>
        </authorList>
    </citation>
    <scope>IDENTIFICATION</scope>
</reference>
<evidence type="ECO:0000256" key="1">
    <source>
        <dbReference type="PROSITE-ProRule" id="PRU00221"/>
    </source>
</evidence>
<evidence type="ECO:0000313" key="2">
    <source>
        <dbReference type="Proteomes" id="UP000504630"/>
    </source>
</evidence>
<dbReference type="GeneID" id="115020067"/>
<dbReference type="FunCoup" id="A0A6J2R4W4">
    <property type="interactions" value="72"/>
</dbReference>
<accession>A0A6J2R4W4</accession>